<evidence type="ECO:0000313" key="11">
    <source>
        <dbReference type="EMBL" id="RUS91342.1"/>
    </source>
</evidence>
<evidence type="ECO:0000256" key="1">
    <source>
        <dbReference type="ARBA" id="ARBA00004141"/>
    </source>
</evidence>
<evidence type="ECO:0000259" key="10">
    <source>
        <dbReference type="PROSITE" id="PS50262"/>
    </source>
</evidence>
<evidence type="ECO:0000313" key="12">
    <source>
        <dbReference type="Proteomes" id="UP000271974"/>
    </source>
</evidence>
<sequence>MYVLPHPTQSGDTMTPVSADHIKLTPTQSVGDQFVWARTAGLQRRWAAKRVYHSEKSQSVSVASYTLKDYVQVKTMGLLELNNSDNASLEELLALYQTYDGATYLNNIILMIVYVPVFLVAVLGNILVLLVIFGDVKAAKNSANWFLVNLALADLLVAIFCIPITAVHYVFNVWVLGTNLCKVTAYMQGVSIVTSVLTIVLMSVDRYLAIRHPMKNRRIFTLSRVRRLVMMTWLTAAVVVFPIALVSEVSRPFGVQHDYCTEIWPSHLMRQVYDVAFLVCIYLIPGGAIVVLYTLVGFRLWAKDAHLQRQNSIRNQDDVLLVRRRLALMMIIISILFAACWLPYYICNICLDFEMEMNNQLIDLYPFAILLGHSNSAQNPILYCIMHKGFKNFLLKIIKCHCRKIRWRRQNTSTNSFSYNGSLRSPSYKMVGRNSPSVRQSEIIMCKELSGSRGSRHGRTSFRCHDV</sequence>
<dbReference type="Pfam" id="PF00001">
    <property type="entry name" value="7tm_1"/>
    <property type="match status" value="1"/>
</dbReference>
<gene>
    <name evidence="11" type="ORF">EGW08_000859</name>
</gene>
<dbReference type="AlphaFoldDB" id="A0A3S1I358"/>
<dbReference type="SUPFAM" id="SSF81321">
    <property type="entry name" value="Family A G protein-coupled receptor-like"/>
    <property type="match status" value="1"/>
</dbReference>
<evidence type="ECO:0000256" key="4">
    <source>
        <dbReference type="ARBA" id="ARBA00023040"/>
    </source>
</evidence>
<keyword evidence="5 9" id="KW-0472">Membrane</keyword>
<comment type="subcellular location">
    <subcellularLocation>
        <location evidence="1">Membrane</location>
        <topology evidence="1">Multi-pass membrane protein</topology>
    </subcellularLocation>
</comment>
<keyword evidence="4 8" id="KW-0297">G-protein coupled receptor</keyword>
<dbReference type="GO" id="GO:0004930">
    <property type="term" value="F:G protein-coupled receptor activity"/>
    <property type="evidence" value="ECO:0007669"/>
    <property type="project" value="UniProtKB-KW"/>
</dbReference>
<feature type="domain" description="G-protein coupled receptors family 1 profile" evidence="10">
    <location>
        <begin position="124"/>
        <end position="383"/>
    </location>
</feature>
<evidence type="ECO:0000256" key="5">
    <source>
        <dbReference type="ARBA" id="ARBA00023136"/>
    </source>
</evidence>
<keyword evidence="3 9" id="KW-1133">Transmembrane helix</keyword>
<proteinExistence type="inferred from homology"/>
<dbReference type="PRINTS" id="PR00237">
    <property type="entry name" value="GPCRRHODOPSN"/>
</dbReference>
<feature type="transmembrane region" description="Helical" evidence="9">
    <location>
        <begin position="145"/>
        <end position="171"/>
    </location>
</feature>
<keyword evidence="12" id="KW-1185">Reference proteome</keyword>
<dbReference type="STRING" id="188477.A0A3S1I358"/>
<reference evidence="11 12" key="1">
    <citation type="submission" date="2019-01" db="EMBL/GenBank/DDBJ databases">
        <title>A draft genome assembly of the solar-powered sea slug Elysia chlorotica.</title>
        <authorList>
            <person name="Cai H."/>
            <person name="Li Q."/>
            <person name="Fang X."/>
            <person name="Li J."/>
            <person name="Curtis N.E."/>
            <person name="Altenburger A."/>
            <person name="Shibata T."/>
            <person name="Feng M."/>
            <person name="Maeda T."/>
            <person name="Schwartz J.A."/>
            <person name="Shigenobu S."/>
            <person name="Lundholm N."/>
            <person name="Nishiyama T."/>
            <person name="Yang H."/>
            <person name="Hasebe M."/>
            <person name="Li S."/>
            <person name="Pierce S.K."/>
            <person name="Wang J."/>
        </authorList>
    </citation>
    <scope>NUCLEOTIDE SEQUENCE [LARGE SCALE GENOMIC DNA]</scope>
    <source>
        <strain evidence="11">EC2010</strain>
        <tissue evidence="11">Whole organism of an adult</tissue>
    </source>
</reference>
<dbReference type="Gene3D" id="1.20.1070.10">
    <property type="entry name" value="Rhodopsin 7-helix transmembrane proteins"/>
    <property type="match status" value="1"/>
</dbReference>
<protein>
    <recommendedName>
        <fullName evidence="10">G-protein coupled receptors family 1 profile domain-containing protein</fullName>
    </recommendedName>
</protein>
<evidence type="ECO:0000256" key="8">
    <source>
        <dbReference type="RuleBase" id="RU000688"/>
    </source>
</evidence>
<evidence type="ECO:0000256" key="6">
    <source>
        <dbReference type="ARBA" id="ARBA00023170"/>
    </source>
</evidence>
<keyword evidence="2 8" id="KW-0812">Transmembrane</keyword>
<dbReference type="PANTHER" id="PTHR45695:SF15">
    <property type="entry name" value="OPSIN RH2"/>
    <property type="match status" value="1"/>
</dbReference>
<evidence type="ECO:0000256" key="9">
    <source>
        <dbReference type="SAM" id="Phobius"/>
    </source>
</evidence>
<dbReference type="EMBL" id="RQTK01000013">
    <property type="protein sequence ID" value="RUS91342.1"/>
    <property type="molecule type" value="Genomic_DNA"/>
</dbReference>
<comment type="caution">
    <text evidence="11">The sequence shown here is derived from an EMBL/GenBank/DDBJ whole genome shotgun (WGS) entry which is preliminary data.</text>
</comment>
<feature type="transmembrane region" description="Helical" evidence="9">
    <location>
        <begin position="108"/>
        <end position="133"/>
    </location>
</feature>
<dbReference type="PANTHER" id="PTHR45695">
    <property type="entry name" value="LEUCOKININ RECEPTOR-RELATED"/>
    <property type="match status" value="1"/>
</dbReference>
<accession>A0A3S1I358</accession>
<dbReference type="InterPro" id="IPR000276">
    <property type="entry name" value="GPCR_Rhodpsn"/>
</dbReference>
<organism evidence="11 12">
    <name type="scientific">Elysia chlorotica</name>
    <name type="common">Eastern emerald elysia</name>
    <name type="synonym">Sea slug</name>
    <dbReference type="NCBI Taxonomy" id="188477"/>
    <lineage>
        <taxon>Eukaryota</taxon>
        <taxon>Metazoa</taxon>
        <taxon>Spiralia</taxon>
        <taxon>Lophotrochozoa</taxon>
        <taxon>Mollusca</taxon>
        <taxon>Gastropoda</taxon>
        <taxon>Heterobranchia</taxon>
        <taxon>Euthyneura</taxon>
        <taxon>Panpulmonata</taxon>
        <taxon>Sacoglossa</taxon>
        <taxon>Placobranchoidea</taxon>
        <taxon>Plakobranchidae</taxon>
        <taxon>Elysia</taxon>
    </lineage>
</organism>
<evidence type="ECO:0000256" key="3">
    <source>
        <dbReference type="ARBA" id="ARBA00022989"/>
    </source>
</evidence>
<dbReference type="GO" id="GO:0005886">
    <property type="term" value="C:plasma membrane"/>
    <property type="evidence" value="ECO:0007669"/>
    <property type="project" value="TreeGrafter"/>
</dbReference>
<dbReference type="PROSITE" id="PS50262">
    <property type="entry name" value="G_PROTEIN_RECEP_F1_2"/>
    <property type="match status" value="1"/>
</dbReference>
<dbReference type="OrthoDB" id="10037617at2759"/>
<evidence type="ECO:0000256" key="2">
    <source>
        <dbReference type="ARBA" id="ARBA00022692"/>
    </source>
</evidence>
<feature type="transmembrane region" description="Helical" evidence="9">
    <location>
        <begin position="326"/>
        <end position="346"/>
    </location>
</feature>
<feature type="transmembrane region" description="Helical" evidence="9">
    <location>
        <begin position="183"/>
        <end position="204"/>
    </location>
</feature>
<name>A0A3S1I358_ELYCH</name>
<dbReference type="InterPro" id="IPR017452">
    <property type="entry name" value="GPCR_Rhodpsn_7TM"/>
</dbReference>
<evidence type="ECO:0000256" key="7">
    <source>
        <dbReference type="ARBA" id="ARBA00023224"/>
    </source>
</evidence>
<dbReference type="Proteomes" id="UP000271974">
    <property type="component" value="Unassembled WGS sequence"/>
</dbReference>
<dbReference type="CDD" id="cd14993">
    <property type="entry name" value="7tmA_CCKR-like"/>
    <property type="match status" value="1"/>
</dbReference>
<keyword evidence="7 8" id="KW-0807">Transducer</keyword>
<feature type="transmembrane region" description="Helical" evidence="9">
    <location>
        <begin position="225"/>
        <end position="245"/>
    </location>
</feature>
<keyword evidence="6 8" id="KW-0675">Receptor</keyword>
<dbReference type="PROSITE" id="PS00237">
    <property type="entry name" value="G_PROTEIN_RECEP_F1_1"/>
    <property type="match status" value="1"/>
</dbReference>
<comment type="similarity">
    <text evidence="8">Belongs to the G-protein coupled receptor 1 family.</text>
</comment>
<feature type="transmembrane region" description="Helical" evidence="9">
    <location>
        <begin position="275"/>
        <end position="302"/>
    </location>
</feature>